<feature type="transmembrane region" description="Helical" evidence="1">
    <location>
        <begin position="216"/>
        <end position="237"/>
    </location>
</feature>
<evidence type="ECO:0000313" key="2">
    <source>
        <dbReference type="EMBL" id="AWI74733.1"/>
    </source>
</evidence>
<feature type="transmembrane region" description="Helical" evidence="1">
    <location>
        <begin position="66"/>
        <end position="87"/>
    </location>
</feature>
<dbReference type="EMBL" id="CP022187">
    <property type="protein sequence ID" value="AWI74733.1"/>
    <property type="molecule type" value="Genomic_DNA"/>
</dbReference>
<keyword evidence="3" id="KW-1185">Reference proteome</keyword>
<accession>A0A2U8GNI3</accession>
<evidence type="ECO:0000313" key="3">
    <source>
        <dbReference type="Proteomes" id="UP000244930"/>
    </source>
</evidence>
<sequence length="240" mass="25934">MDEITRIVVYAVCAGACIPLGGVLAKYERLRPSWLENEFRHSVIAFGGGILAAAVALVLIPEGTEYLGHSLSSTFFFLLGGIVFFALERFLGLQRREKPQFTAMLLDYIPESLALGGALAAGSRAAPLLALFIGLQNIPEGFNAYRELKAAKQPDASRILLLMLMLVPIGPVIAILGWLYLGDRLELLGASMLFASGGILYLIFQDIAPQSHMRRHWAPPLGAVLGFSVGMLGNNLAGMY</sequence>
<protein>
    <submittedName>
        <fullName evidence="2">Divalent cation transporter</fullName>
    </submittedName>
</protein>
<keyword evidence="1" id="KW-1133">Transmembrane helix</keyword>
<evidence type="ECO:0000256" key="1">
    <source>
        <dbReference type="SAM" id="Phobius"/>
    </source>
</evidence>
<proteinExistence type="predicted"/>
<dbReference type="KEGG" id="acom:CEW83_05490"/>
<keyword evidence="1" id="KW-0472">Membrane</keyword>
<dbReference type="AlphaFoldDB" id="A0A2U8GNI3"/>
<feature type="transmembrane region" description="Helical" evidence="1">
    <location>
        <begin position="39"/>
        <end position="60"/>
    </location>
</feature>
<feature type="transmembrane region" description="Helical" evidence="1">
    <location>
        <begin position="159"/>
        <end position="181"/>
    </location>
</feature>
<name>A0A2U8GNI3_9RHOO</name>
<feature type="transmembrane region" description="Helical" evidence="1">
    <location>
        <begin position="6"/>
        <end position="27"/>
    </location>
</feature>
<organism evidence="2 3">
    <name type="scientific">Parazoarcus communis</name>
    <dbReference type="NCBI Taxonomy" id="41977"/>
    <lineage>
        <taxon>Bacteria</taxon>
        <taxon>Pseudomonadati</taxon>
        <taxon>Pseudomonadota</taxon>
        <taxon>Betaproteobacteria</taxon>
        <taxon>Rhodocyclales</taxon>
        <taxon>Zoogloeaceae</taxon>
        <taxon>Parazoarcus</taxon>
    </lineage>
</organism>
<dbReference type="RefSeq" id="WP_108948441.1">
    <property type="nucleotide sequence ID" value="NZ_CP022187.1"/>
</dbReference>
<reference evidence="2 3" key="1">
    <citation type="submission" date="2017-06" db="EMBL/GenBank/DDBJ databases">
        <title>Azoarcus.</title>
        <authorList>
            <person name="Woo J.-H."/>
            <person name="Kim H.-S."/>
        </authorList>
    </citation>
    <scope>NUCLEOTIDE SEQUENCE [LARGE SCALE GENOMIC DNA]</scope>
    <source>
        <strain evidence="2 3">TSPY31</strain>
    </source>
</reference>
<feature type="transmembrane region" description="Helical" evidence="1">
    <location>
        <begin position="187"/>
        <end position="204"/>
    </location>
</feature>
<keyword evidence="1" id="KW-0812">Transmembrane</keyword>
<gene>
    <name evidence="2" type="ORF">CEW83_05490</name>
</gene>
<dbReference type="Proteomes" id="UP000244930">
    <property type="component" value="Chromosome"/>
</dbReference>